<comment type="caution">
    <text evidence="1">The sequence shown here is derived from an EMBL/GenBank/DDBJ whole genome shotgun (WGS) entry which is preliminary data.</text>
</comment>
<reference evidence="1 2" key="1">
    <citation type="submission" date="2023-01" db="EMBL/GenBank/DDBJ databases">
        <authorList>
            <person name="Whitehead M."/>
        </authorList>
    </citation>
    <scope>NUCLEOTIDE SEQUENCE [LARGE SCALE GENOMIC DNA]</scope>
</reference>
<protein>
    <submittedName>
        <fullName evidence="1">Uncharacterized protein</fullName>
    </submittedName>
</protein>
<accession>A0AAV0WP62</accession>
<dbReference type="InterPro" id="IPR012337">
    <property type="entry name" value="RNaseH-like_sf"/>
</dbReference>
<evidence type="ECO:0000313" key="2">
    <source>
        <dbReference type="Proteomes" id="UP001160148"/>
    </source>
</evidence>
<proteinExistence type="predicted"/>
<evidence type="ECO:0000313" key="1">
    <source>
        <dbReference type="EMBL" id="CAI6357608.1"/>
    </source>
</evidence>
<gene>
    <name evidence="1" type="ORF">MEUPH1_LOCUS13216</name>
</gene>
<dbReference type="Proteomes" id="UP001160148">
    <property type="component" value="Unassembled WGS sequence"/>
</dbReference>
<name>A0AAV0WP62_9HEMI</name>
<keyword evidence="2" id="KW-1185">Reference proteome</keyword>
<sequence length="131" mass="14685">MFERLVKLKEPLTIVMISLKEAPSNLTPEEWVIVEDIIPLLRPFNSLTVELSAEQYPTSRVVPLIRGLQTSLCSISPKTSVGRFIKSNLVTQVNRRFEGIEEQSPFPYFSCATLLDPGFKKAAFGVEQNAS</sequence>
<dbReference type="AlphaFoldDB" id="A0AAV0WP62"/>
<organism evidence="1 2">
    <name type="scientific">Macrosiphum euphorbiae</name>
    <name type="common">potato aphid</name>
    <dbReference type="NCBI Taxonomy" id="13131"/>
    <lineage>
        <taxon>Eukaryota</taxon>
        <taxon>Metazoa</taxon>
        <taxon>Ecdysozoa</taxon>
        <taxon>Arthropoda</taxon>
        <taxon>Hexapoda</taxon>
        <taxon>Insecta</taxon>
        <taxon>Pterygota</taxon>
        <taxon>Neoptera</taxon>
        <taxon>Paraneoptera</taxon>
        <taxon>Hemiptera</taxon>
        <taxon>Sternorrhyncha</taxon>
        <taxon>Aphidomorpha</taxon>
        <taxon>Aphidoidea</taxon>
        <taxon>Aphididae</taxon>
        <taxon>Macrosiphini</taxon>
        <taxon>Macrosiphum</taxon>
    </lineage>
</organism>
<dbReference type="EMBL" id="CARXXK010000002">
    <property type="protein sequence ID" value="CAI6357608.1"/>
    <property type="molecule type" value="Genomic_DNA"/>
</dbReference>
<dbReference type="SUPFAM" id="SSF53098">
    <property type="entry name" value="Ribonuclease H-like"/>
    <property type="match status" value="1"/>
</dbReference>